<dbReference type="Pfam" id="PF00364">
    <property type="entry name" value="Biotin_lipoyl"/>
    <property type="match status" value="1"/>
</dbReference>
<dbReference type="EMBL" id="JBHMEZ010000001">
    <property type="protein sequence ID" value="MFB9051527.1"/>
    <property type="molecule type" value="Genomic_DNA"/>
</dbReference>
<organism evidence="3 4">
    <name type="scientific">Formosa undariae</name>
    <dbReference type="NCBI Taxonomy" id="1325436"/>
    <lineage>
        <taxon>Bacteria</taxon>
        <taxon>Pseudomonadati</taxon>
        <taxon>Bacteroidota</taxon>
        <taxon>Flavobacteriia</taxon>
        <taxon>Flavobacteriales</taxon>
        <taxon>Flavobacteriaceae</taxon>
        <taxon>Formosa</taxon>
    </lineage>
</organism>
<evidence type="ECO:0000313" key="3">
    <source>
        <dbReference type="EMBL" id="MFB9051527.1"/>
    </source>
</evidence>
<evidence type="ECO:0000259" key="2">
    <source>
        <dbReference type="PROSITE" id="PS50968"/>
    </source>
</evidence>
<keyword evidence="4" id="KW-1185">Reference proteome</keyword>
<dbReference type="InterPro" id="IPR050709">
    <property type="entry name" value="Biotin_Carboxyl_Carrier/Decarb"/>
</dbReference>
<comment type="caution">
    <text evidence="3">The sequence shown here is derived from an EMBL/GenBank/DDBJ whole genome shotgun (WGS) entry which is preliminary data.</text>
</comment>
<dbReference type="InterPro" id="IPR001882">
    <property type="entry name" value="Biotin_BS"/>
</dbReference>
<dbReference type="PROSITE" id="PS00188">
    <property type="entry name" value="BIOTIN"/>
    <property type="match status" value="1"/>
</dbReference>
<proteinExistence type="predicted"/>
<dbReference type="Proteomes" id="UP001589605">
    <property type="component" value="Unassembled WGS sequence"/>
</dbReference>
<reference evidence="3 4" key="1">
    <citation type="submission" date="2024-09" db="EMBL/GenBank/DDBJ databases">
        <authorList>
            <person name="Sun Q."/>
            <person name="Mori K."/>
        </authorList>
    </citation>
    <scope>NUCLEOTIDE SEQUENCE [LARGE SCALE GENOMIC DNA]</scope>
    <source>
        <strain evidence="3 4">CECT 8286</strain>
    </source>
</reference>
<evidence type="ECO:0000256" key="1">
    <source>
        <dbReference type="ARBA" id="ARBA00023267"/>
    </source>
</evidence>
<dbReference type="PROSITE" id="PS50968">
    <property type="entry name" value="BIOTINYL_LIPOYL"/>
    <property type="match status" value="1"/>
</dbReference>
<accession>A0ABV5EWH6</accession>
<dbReference type="InterPro" id="IPR000089">
    <property type="entry name" value="Biotin_lipoyl"/>
</dbReference>
<dbReference type="RefSeq" id="WP_382380032.1">
    <property type="nucleotide sequence ID" value="NZ_JBHMEZ010000001.1"/>
</dbReference>
<dbReference type="Gene3D" id="2.40.50.100">
    <property type="match status" value="1"/>
</dbReference>
<keyword evidence="1" id="KW-0092">Biotin</keyword>
<name>A0ABV5EWH6_9FLAO</name>
<protein>
    <submittedName>
        <fullName evidence="3">Biotin/lipoyl-containing protein</fullName>
    </submittedName>
</protein>
<sequence>MKKFTFNINDNSYSVRIVSQEKNTIDLEVNGTSYTVEMEQELKTVKTPTLVRTASKAALEPVKMKTPAATAAGKVTITAPIPGIVLSIHVKVGDTVKEGDLLLVLEAMKMENNITSEKSGVVTAVTVGVGQQVLQSEVMIELE</sequence>
<dbReference type="PANTHER" id="PTHR45266">
    <property type="entry name" value="OXALOACETATE DECARBOXYLASE ALPHA CHAIN"/>
    <property type="match status" value="1"/>
</dbReference>
<feature type="domain" description="Lipoyl-binding" evidence="2">
    <location>
        <begin position="72"/>
        <end position="143"/>
    </location>
</feature>
<dbReference type="InterPro" id="IPR011053">
    <property type="entry name" value="Single_hybrid_motif"/>
</dbReference>
<dbReference type="CDD" id="cd06850">
    <property type="entry name" value="biotinyl_domain"/>
    <property type="match status" value="1"/>
</dbReference>
<dbReference type="SUPFAM" id="SSF51230">
    <property type="entry name" value="Single hybrid motif"/>
    <property type="match status" value="1"/>
</dbReference>
<gene>
    <name evidence="3" type="ORF">ACFFVB_00420</name>
</gene>
<evidence type="ECO:0000313" key="4">
    <source>
        <dbReference type="Proteomes" id="UP001589605"/>
    </source>
</evidence>
<dbReference type="PANTHER" id="PTHR45266:SF3">
    <property type="entry name" value="OXALOACETATE DECARBOXYLASE ALPHA CHAIN"/>
    <property type="match status" value="1"/>
</dbReference>